<keyword evidence="1" id="KW-1133">Transmembrane helix</keyword>
<organism evidence="2 3">
    <name type="scientific">Aliidiomarina halalkaliphila</name>
    <dbReference type="NCBI Taxonomy" id="2593535"/>
    <lineage>
        <taxon>Bacteria</taxon>
        <taxon>Pseudomonadati</taxon>
        <taxon>Pseudomonadota</taxon>
        <taxon>Gammaproteobacteria</taxon>
        <taxon>Alteromonadales</taxon>
        <taxon>Idiomarinaceae</taxon>
        <taxon>Aliidiomarina</taxon>
    </lineage>
</organism>
<keyword evidence="1" id="KW-0812">Transmembrane</keyword>
<evidence type="ECO:0000313" key="2">
    <source>
        <dbReference type="EMBL" id="TRW50278.1"/>
    </source>
</evidence>
<proteinExistence type="predicted"/>
<dbReference type="InterPro" id="IPR012902">
    <property type="entry name" value="N_methyl_site"/>
</dbReference>
<dbReference type="RefSeq" id="WP_143235099.1">
    <property type="nucleotide sequence ID" value="NZ_VJWL01000001.1"/>
</dbReference>
<feature type="transmembrane region" description="Helical" evidence="1">
    <location>
        <begin position="21"/>
        <end position="42"/>
    </location>
</feature>
<reference evidence="2 3" key="1">
    <citation type="submission" date="2019-07" db="EMBL/GenBank/DDBJ databases">
        <authorList>
            <person name="Yang M."/>
            <person name="Zhao D."/>
            <person name="Xiang H."/>
        </authorList>
    </citation>
    <scope>NUCLEOTIDE SEQUENCE [LARGE SCALE GENOMIC DNA]</scope>
    <source>
        <strain evidence="2 3">IM1326</strain>
    </source>
</reference>
<keyword evidence="3" id="KW-1185">Reference proteome</keyword>
<dbReference type="NCBIfam" id="TIGR02532">
    <property type="entry name" value="IV_pilin_GFxxxE"/>
    <property type="match status" value="1"/>
</dbReference>
<protein>
    <submittedName>
        <fullName evidence="2">Prepilin-type N-terminal cleavage/methylation domain-containing protein</fullName>
    </submittedName>
</protein>
<gene>
    <name evidence="2" type="ORF">FM042_05455</name>
</gene>
<keyword evidence="1" id="KW-0472">Membrane</keyword>
<evidence type="ECO:0000256" key="1">
    <source>
        <dbReference type="SAM" id="Phobius"/>
    </source>
</evidence>
<evidence type="ECO:0000313" key="3">
    <source>
        <dbReference type="Proteomes" id="UP000320359"/>
    </source>
</evidence>
<dbReference type="Proteomes" id="UP000320359">
    <property type="component" value="Unassembled WGS sequence"/>
</dbReference>
<dbReference type="OrthoDB" id="6401092at2"/>
<name>A0A552X5I9_9GAMM</name>
<sequence length="122" mass="14134">MKARNTAQPHRHQGGMTLVEVMVATSVLSIGVVGAATVLHQLGTLWPIPEQVYRSEAEMAQWYYQQRFLSRHHPDQLHTSSGVFSDGRQWFIWAEQAGWRWSVSAHPDYPQWLGEESGWYRR</sequence>
<comment type="caution">
    <text evidence="2">The sequence shown here is derived from an EMBL/GenBank/DDBJ whole genome shotgun (WGS) entry which is preliminary data.</text>
</comment>
<dbReference type="Pfam" id="PF07963">
    <property type="entry name" value="N_methyl"/>
    <property type="match status" value="1"/>
</dbReference>
<accession>A0A552X5I9</accession>
<dbReference type="AlphaFoldDB" id="A0A552X5I9"/>
<dbReference type="EMBL" id="VJWL01000001">
    <property type="protein sequence ID" value="TRW50278.1"/>
    <property type="molecule type" value="Genomic_DNA"/>
</dbReference>